<dbReference type="EMBL" id="CP034550">
    <property type="protein sequence ID" value="QFZ18481.1"/>
    <property type="molecule type" value="Genomic_DNA"/>
</dbReference>
<keyword evidence="1" id="KW-0805">Transcription regulation</keyword>
<evidence type="ECO:0000313" key="6">
    <source>
        <dbReference type="Proteomes" id="UP000325787"/>
    </source>
</evidence>
<dbReference type="InterPro" id="IPR036390">
    <property type="entry name" value="WH_DNA-bd_sf"/>
</dbReference>
<keyword evidence="3" id="KW-0804">Transcription</keyword>
<dbReference type="InterPro" id="IPR036388">
    <property type="entry name" value="WH-like_DNA-bd_sf"/>
</dbReference>
<name>A0A5Q0GX24_SACSY</name>
<evidence type="ECO:0000259" key="4">
    <source>
        <dbReference type="PROSITE" id="PS51118"/>
    </source>
</evidence>
<protein>
    <submittedName>
        <fullName evidence="5">Transcriptional regulator</fullName>
    </submittedName>
</protein>
<evidence type="ECO:0000256" key="3">
    <source>
        <dbReference type="ARBA" id="ARBA00023163"/>
    </source>
</evidence>
<dbReference type="Pfam" id="PF01638">
    <property type="entry name" value="HxlR"/>
    <property type="match status" value="1"/>
</dbReference>
<accession>A0A5Q0GX24</accession>
<evidence type="ECO:0000256" key="2">
    <source>
        <dbReference type="ARBA" id="ARBA00023125"/>
    </source>
</evidence>
<proteinExistence type="predicted"/>
<sequence>MISETTSFVALDGLFRLLGRKWDMAILAALTARSLHWTELRAEVHRYHKKTCGGGDSTLHDSILSRALRRMQRDGLILRVEEAAVFPRSVTYALTPAAECLIEKLAPVAEWAMIHIGSSERRAVTVTSTPDGTT</sequence>
<dbReference type="KEGG" id="ssyi:EKG83_14225"/>
<dbReference type="GO" id="GO:0003677">
    <property type="term" value="F:DNA binding"/>
    <property type="evidence" value="ECO:0007669"/>
    <property type="project" value="UniProtKB-KW"/>
</dbReference>
<dbReference type="Proteomes" id="UP000325787">
    <property type="component" value="Chromosome"/>
</dbReference>
<evidence type="ECO:0000256" key="1">
    <source>
        <dbReference type="ARBA" id="ARBA00023015"/>
    </source>
</evidence>
<dbReference type="AlphaFoldDB" id="A0A5Q0GX24"/>
<dbReference type="SUPFAM" id="SSF46785">
    <property type="entry name" value="Winged helix' DNA-binding domain"/>
    <property type="match status" value="1"/>
</dbReference>
<keyword evidence="6" id="KW-1185">Reference proteome</keyword>
<dbReference type="Gene3D" id="1.10.10.10">
    <property type="entry name" value="Winged helix-like DNA-binding domain superfamily/Winged helix DNA-binding domain"/>
    <property type="match status" value="1"/>
</dbReference>
<dbReference type="RefSeq" id="WP_084717143.1">
    <property type="nucleotide sequence ID" value="NZ_CP034550.1"/>
</dbReference>
<dbReference type="PROSITE" id="PS51118">
    <property type="entry name" value="HTH_HXLR"/>
    <property type="match status" value="1"/>
</dbReference>
<organism evidence="5 6">
    <name type="scientific">Saccharothrix syringae</name>
    <name type="common">Nocardiopsis syringae</name>
    <dbReference type="NCBI Taxonomy" id="103733"/>
    <lineage>
        <taxon>Bacteria</taxon>
        <taxon>Bacillati</taxon>
        <taxon>Actinomycetota</taxon>
        <taxon>Actinomycetes</taxon>
        <taxon>Pseudonocardiales</taxon>
        <taxon>Pseudonocardiaceae</taxon>
        <taxon>Saccharothrix</taxon>
    </lineage>
</organism>
<dbReference type="InterPro" id="IPR002577">
    <property type="entry name" value="HTH_HxlR"/>
</dbReference>
<reference evidence="6" key="1">
    <citation type="journal article" date="2021" name="Curr. Microbiol.">
        <title>Complete genome of nocamycin-producing strain Saccharothrix syringae NRRL B-16468 reveals the biosynthetic potential for secondary metabolites.</title>
        <authorList>
            <person name="Mo X."/>
            <person name="Yang S."/>
        </authorList>
    </citation>
    <scope>NUCLEOTIDE SEQUENCE [LARGE SCALE GENOMIC DNA]</scope>
    <source>
        <strain evidence="6">ATCC 51364 / DSM 43886 / JCM 6844 / KCTC 9398 / NBRC 14523 / NRRL B-16468 / INA 2240</strain>
    </source>
</reference>
<evidence type="ECO:0000313" key="5">
    <source>
        <dbReference type="EMBL" id="QFZ18481.1"/>
    </source>
</evidence>
<gene>
    <name evidence="5" type="ORF">EKG83_14225</name>
</gene>
<dbReference type="PANTHER" id="PTHR33204">
    <property type="entry name" value="TRANSCRIPTIONAL REGULATOR, MARR FAMILY"/>
    <property type="match status" value="1"/>
</dbReference>
<dbReference type="PANTHER" id="PTHR33204:SF37">
    <property type="entry name" value="HTH-TYPE TRANSCRIPTIONAL REGULATOR YODB"/>
    <property type="match status" value="1"/>
</dbReference>
<feature type="domain" description="HTH hxlR-type" evidence="4">
    <location>
        <begin position="9"/>
        <end position="120"/>
    </location>
</feature>
<keyword evidence="2" id="KW-0238">DNA-binding</keyword>
<dbReference type="OrthoDB" id="3697442at2"/>